<organism evidence="1 2">
    <name type="scientific">Gordonia soli NBRC 108243</name>
    <dbReference type="NCBI Taxonomy" id="1223545"/>
    <lineage>
        <taxon>Bacteria</taxon>
        <taxon>Bacillati</taxon>
        <taxon>Actinomycetota</taxon>
        <taxon>Actinomycetes</taxon>
        <taxon>Mycobacteriales</taxon>
        <taxon>Gordoniaceae</taxon>
        <taxon>Gordonia</taxon>
    </lineage>
</organism>
<dbReference type="STRING" id="1223545.GS4_39_00610"/>
<dbReference type="Proteomes" id="UP000011666">
    <property type="component" value="Unassembled WGS sequence"/>
</dbReference>
<keyword evidence="2" id="KW-1185">Reference proteome</keyword>
<gene>
    <name evidence="1" type="ORF">GS4_39_00610</name>
</gene>
<proteinExistence type="predicted"/>
<dbReference type="OrthoDB" id="4762154at2"/>
<accession>M0QPW2</accession>
<reference evidence="1 2" key="1">
    <citation type="submission" date="2013-01" db="EMBL/GenBank/DDBJ databases">
        <title>Whole genome shotgun sequence of Gordonia soli NBRC 108243.</title>
        <authorList>
            <person name="Isaki-Nakamura S."/>
            <person name="Hosoyama A."/>
            <person name="Tsuchikane K."/>
            <person name="Ando Y."/>
            <person name="Baba S."/>
            <person name="Ohji S."/>
            <person name="Hamada M."/>
            <person name="Tamura T."/>
            <person name="Yamazoe A."/>
            <person name="Yamazaki S."/>
            <person name="Fujita N."/>
        </authorList>
    </citation>
    <scope>NUCLEOTIDE SEQUENCE [LARGE SCALE GENOMIC DNA]</scope>
    <source>
        <strain evidence="1 2">NBRC 108243</strain>
    </source>
</reference>
<protein>
    <recommendedName>
        <fullName evidence="3">Head-to-tail stopper</fullName>
    </recommendedName>
</protein>
<name>M0QPW2_9ACTN</name>
<dbReference type="AlphaFoldDB" id="M0QPW2"/>
<dbReference type="EMBL" id="BANX01000039">
    <property type="protein sequence ID" value="GAC70730.1"/>
    <property type="molecule type" value="Genomic_DNA"/>
</dbReference>
<comment type="caution">
    <text evidence="1">The sequence shown here is derived from an EMBL/GenBank/DDBJ whole genome shotgun (WGS) entry which is preliminary data.</text>
</comment>
<evidence type="ECO:0000313" key="2">
    <source>
        <dbReference type="Proteomes" id="UP000011666"/>
    </source>
</evidence>
<dbReference type="RefSeq" id="WP_007625012.1">
    <property type="nucleotide sequence ID" value="NZ_BANX01000039.1"/>
</dbReference>
<evidence type="ECO:0000313" key="1">
    <source>
        <dbReference type="EMBL" id="GAC70730.1"/>
    </source>
</evidence>
<sequence>MLFDSIAVDRIGGDVVVILKRGPQLDDDGNVIRDDLNDPVQAERLIPKTGCSFDELRVHEEDASTLTNTVTGRVLMPFDADTNGITAADALIFDGRMFEMQGPRQLVTNLDGTPNHVLCTCWWIRGDGTDG</sequence>
<evidence type="ECO:0008006" key="3">
    <source>
        <dbReference type="Google" id="ProtNLM"/>
    </source>
</evidence>